<name>A0A4R6IQG0_9SPHI</name>
<accession>A0A4R6IQG0</accession>
<organism evidence="2 3">
    <name type="scientific">Pedobacter duraquae</name>
    <dbReference type="NCBI Taxonomy" id="425511"/>
    <lineage>
        <taxon>Bacteria</taxon>
        <taxon>Pseudomonadati</taxon>
        <taxon>Bacteroidota</taxon>
        <taxon>Sphingobacteriia</taxon>
        <taxon>Sphingobacteriales</taxon>
        <taxon>Sphingobacteriaceae</taxon>
        <taxon>Pedobacter</taxon>
    </lineage>
</organism>
<protein>
    <submittedName>
        <fullName evidence="2">Uncharacterized protein</fullName>
    </submittedName>
</protein>
<keyword evidence="3" id="KW-1185">Reference proteome</keyword>
<dbReference type="AlphaFoldDB" id="A0A4R6IQG0"/>
<feature type="compositionally biased region" description="Acidic residues" evidence="1">
    <location>
        <begin position="34"/>
        <end position="93"/>
    </location>
</feature>
<feature type="region of interest" description="Disordered" evidence="1">
    <location>
        <begin position="1"/>
        <end position="93"/>
    </location>
</feature>
<dbReference type="EMBL" id="SNWM01000001">
    <property type="protein sequence ID" value="TDO24266.1"/>
    <property type="molecule type" value="Genomic_DNA"/>
</dbReference>
<evidence type="ECO:0000256" key="1">
    <source>
        <dbReference type="SAM" id="MobiDB-lite"/>
    </source>
</evidence>
<dbReference type="RefSeq" id="WP_133552110.1">
    <property type="nucleotide sequence ID" value="NZ_SNWM01000001.1"/>
</dbReference>
<gene>
    <name evidence="2" type="ORF">CLV32_0555</name>
</gene>
<dbReference type="OrthoDB" id="773200at2"/>
<evidence type="ECO:0000313" key="3">
    <source>
        <dbReference type="Proteomes" id="UP000295499"/>
    </source>
</evidence>
<dbReference type="Proteomes" id="UP000295499">
    <property type="component" value="Unassembled WGS sequence"/>
</dbReference>
<proteinExistence type="predicted"/>
<sequence length="93" mass="10910">MENKKEQEMEQDEIVNLEQFQVGRAPEEEKQHDEEDDSDYTEDEVEFADGEGTQLEEEFAADDDFEDLEDDDLDTDDLPEDDSLVEEDDEEEI</sequence>
<reference evidence="2 3" key="1">
    <citation type="submission" date="2019-03" db="EMBL/GenBank/DDBJ databases">
        <title>Genomic Encyclopedia of Archaeal and Bacterial Type Strains, Phase II (KMG-II): from individual species to whole genera.</title>
        <authorList>
            <person name="Goeker M."/>
        </authorList>
    </citation>
    <scope>NUCLEOTIDE SEQUENCE [LARGE SCALE GENOMIC DNA]</scope>
    <source>
        <strain evidence="2 3">DSM 19034</strain>
    </source>
</reference>
<evidence type="ECO:0000313" key="2">
    <source>
        <dbReference type="EMBL" id="TDO24266.1"/>
    </source>
</evidence>
<comment type="caution">
    <text evidence="2">The sequence shown here is derived from an EMBL/GenBank/DDBJ whole genome shotgun (WGS) entry which is preliminary data.</text>
</comment>